<evidence type="ECO:0000313" key="2">
    <source>
        <dbReference type="EMBL" id="CAI10314.1"/>
    </source>
</evidence>
<dbReference type="AlphaFoldDB" id="Q5NXA0"/>
<dbReference type="RefSeq" id="WP_011254863.1">
    <property type="nucleotide sequence ID" value="NC_006823.1"/>
</dbReference>
<dbReference type="Proteomes" id="UP000006552">
    <property type="component" value="Plasmid 1"/>
</dbReference>
<gene>
    <name evidence="2" type="ORF">p1B93</name>
</gene>
<proteinExistence type="predicted"/>
<sequence length="139" mass="15822">MSLLSFVVIGALALLSLRLFMTSRRDRKRAQLRELQQALRRNLDGDKEKRQPTANRREAPSADERRIAELERVVKRAEEESKKLALALEQLQRAHEKPIASKARKSQRKIEPVVAPQASLLPAVMRSGRTGEPITRSLH</sequence>
<dbReference type="KEGG" id="eba:p1B93"/>
<feature type="compositionally biased region" description="Basic and acidic residues" evidence="1">
    <location>
        <begin position="41"/>
        <end position="65"/>
    </location>
</feature>
<accession>Q5NXA0</accession>
<evidence type="ECO:0000256" key="1">
    <source>
        <dbReference type="SAM" id="MobiDB-lite"/>
    </source>
</evidence>
<evidence type="ECO:0000313" key="3">
    <source>
        <dbReference type="Proteomes" id="UP000006552"/>
    </source>
</evidence>
<feature type="region of interest" description="Disordered" evidence="1">
    <location>
        <begin position="39"/>
        <end position="65"/>
    </location>
</feature>
<dbReference type="EMBL" id="CR555307">
    <property type="protein sequence ID" value="CAI10314.1"/>
    <property type="molecule type" value="Genomic_DNA"/>
</dbReference>
<keyword evidence="2" id="KW-0614">Plasmid</keyword>
<geneLocation type="plasmid" evidence="3">
    <name>pAzo1</name>
</geneLocation>
<organism evidence="2 3">
    <name type="scientific">Aromatoleum aromaticum (strain DSM 19018 / LMG 30748 / EbN1)</name>
    <name type="common">Azoarcus sp. (strain EbN1)</name>
    <dbReference type="NCBI Taxonomy" id="76114"/>
    <lineage>
        <taxon>Bacteria</taxon>
        <taxon>Pseudomonadati</taxon>
        <taxon>Pseudomonadota</taxon>
        <taxon>Betaproteobacteria</taxon>
        <taxon>Rhodocyclales</taxon>
        <taxon>Rhodocyclaceae</taxon>
        <taxon>Aromatoleum</taxon>
    </lineage>
</organism>
<protein>
    <submittedName>
        <fullName evidence="2">Uncharacterized protein</fullName>
    </submittedName>
</protein>
<dbReference type="HOGENOM" id="CLU_1840979_0_0_4"/>
<keyword evidence="3" id="KW-1185">Reference proteome</keyword>
<name>Q5NXA0_AROAE</name>
<reference evidence="2 3" key="1">
    <citation type="journal article" date="2005" name="Arch. Microbiol.">
        <title>The genome sequence of an anaerobic aromatic-degrading denitrifying bacterium, strain EbN1.</title>
        <authorList>
            <person name="Rabus R."/>
            <person name="Kube M."/>
            <person name="Heider J."/>
            <person name="Beck A."/>
            <person name="Heitmann K."/>
            <person name="Widdel F."/>
            <person name="Reinhardt R."/>
        </authorList>
    </citation>
    <scope>NUCLEOTIDE SEQUENCE [LARGE SCALE GENOMIC DNA]</scope>
    <source>
        <strain evidence="2 3">EbN1</strain>
        <plasmid evidence="3">Plasmid pAzo1</plasmid>
    </source>
</reference>